<accession>A0AC35FT57</accession>
<evidence type="ECO:0000313" key="2">
    <source>
        <dbReference type="WBParaSite" id="PS1159_v2.g20582.t3"/>
    </source>
</evidence>
<name>A0AC35FT57_9BILA</name>
<dbReference type="WBParaSite" id="PS1159_v2.g20582.t3">
    <property type="protein sequence ID" value="PS1159_v2.g20582.t3"/>
    <property type="gene ID" value="PS1159_v2.g20582"/>
</dbReference>
<proteinExistence type="predicted"/>
<evidence type="ECO:0000313" key="1">
    <source>
        <dbReference type="Proteomes" id="UP000887580"/>
    </source>
</evidence>
<organism evidence="1 2">
    <name type="scientific">Panagrolaimus sp. PS1159</name>
    <dbReference type="NCBI Taxonomy" id="55785"/>
    <lineage>
        <taxon>Eukaryota</taxon>
        <taxon>Metazoa</taxon>
        <taxon>Ecdysozoa</taxon>
        <taxon>Nematoda</taxon>
        <taxon>Chromadorea</taxon>
        <taxon>Rhabditida</taxon>
        <taxon>Tylenchina</taxon>
        <taxon>Panagrolaimomorpha</taxon>
        <taxon>Panagrolaimoidea</taxon>
        <taxon>Panagrolaimidae</taxon>
        <taxon>Panagrolaimus</taxon>
    </lineage>
</organism>
<protein>
    <submittedName>
        <fullName evidence="2">PHD finger protein 14</fullName>
    </submittedName>
</protein>
<sequence length="723" mass="81761">DNNDSDSENDSNDKSSTIELGDDDDTRDAKNDIDDLAAGIDQVKKEDIVYCCICLKPETKELSLSKCDRCNIAVHDTCYGIIDDDNESVTSNGEIPWFCEPCMFGLIEPPNCELCPNRHGAFKKTDIGENWIHVLCGQYIPKITYADIEKLIGVSYQEIDHKSFGKKPCTACNDAIKSRIGIAVPCEAGLCKNNYHVTCAQRLGLLVELDENECTGHLFCKRHTLSEDLKRRKRMLGLLVELDENECTGHLFCKRHTLSEDLKRRKRIYDKMFAYEEKRIRIIKRRKIGENHRKQFDKQLADYNQRVVNLNNINYPGPANGKRIRMIQTCAEIVEGFATKAEMALGIDRDRYVKEFSRIPTENINLGDGLSFTDESARYFEYRENVLFDELDEYSEELRINKEEALEKIESVKNDIVELEASTPAILERSKQTADLCAAFVDCLGPLGAKGISRAFLRLPKKHPPKPQIKILPSSAPSSSAKAPKKRKNGATTTSEVPPKLQATPIKKIPPKLQATPVKKSGSDESPEVITLSDDEMPKLLAQTSKTTPPTKASTKENQRPKKYKTKPKIKKEKSASVVEISLSSQSNDTSSLLLDATTSSNKSKKLNKRKSPGHDIPKICFTCKKDSDPQLMPFCDVCKHFYHLSCLDPPLTRMPKTTKYYGWTCADCYEAQRDEWEKRNGVNIEDEEEANVKNESTEIEEKEKVKPSPSKKPKLEIQTKVE</sequence>
<reference evidence="2" key="1">
    <citation type="submission" date="2022-11" db="UniProtKB">
        <authorList>
            <consortium name="WormBaseParasite"/>
        </authorList>
    </citation>
    <scope>IDENTIFICATION</scope>
</reference>
<dbReference type="Proteomes" id="UP000887580">
    <property type="component" value="Unplaced"/>
</dbReference>